<comment type="caution">
    <text evidence="1">The sequence shown here is derived from an EMBL/GenBank/DDBJ whole genome shotgun (WGS) entry which is preliminary data.</text>
</comment>
<protein>
    <submittedName>
        <fullName evidence="1">Uncharacterized protein</fullName>
    </submittedName>
</protein>
<reference evidence="1 2" key="1">
    <citation type="submission" date="2024-09" db="EMBL/GenBank/DDBJ databases">
        <authorList>
            <person name="Sun Q."/>
            <person name="Mori K."/>
        </authorList>
    </citation>
    <scope>NUCLEOTIDE SEQUENCE [LARGE SCALE GENOMIC DNA]</scope>
    <source>
        <strain evidence="1 2">JCM 13519</strain>
    </source>
</reference>
<accession>A0ABV5UXS2</accession>
<dbReference type="RefSeq" id="WP_376955457.1">
    <property type="nucleotide sequence ID" value="NZ_JBHMBH010000072.1"/>
</dbReference>
<keyword evidence="2" id="KW-1185">Reference proteome</keyword>
<dbReference type="Proteomes" id="UP001589536">
    <property type="component" value="Unassembled WGS sequence"/>
</dbReference>
<organism evidence="1 2">
    <name type="scientific">Arthrobacter methylotrophus</name>
    <dbReference type="NCBI Taxonomy" id="121291"/>
    <lineage>
        <taxon>Bacteria</taxon>
        <taxon>Bacillati</taxon>
        <taxon>Actinomycetota</taxon>
        <taxon>Actinomycetes</taxon>
        <taxon>Micrococcales</taxon>
        <taxon>Micrococcaceae</taxon>
        <taxon>Arthrobacter</taxon>
    </lineage>
</organism>
<evidence type="ECO:0000313" key="2">
    <source>
        <dbReference type="Proteomes" id="UP001589536"/>
    </source>
</evidence>
<sequence length="263" mass="28705">MPVLTTPDIPEHASGESSELLQVLASMPMADPEYGTWWDTDTGRWLYDEITTRIGAPLAASLRHKFGVSYEPADVANTAFTVLRQDFAHAYILRADDPWAYLSQMLKREMLSTAGAHFRVELTDEALFDSSIPPVEQAAVSVHEAAELTFEVLAPTAPEHLRGSLMDAILYFAELGGARLSHLYTHATSDAELTGLGLVREEILAIANAVLGSRPNNGQTSLIAAFLNDPTFDPRSSILHRRALNKFQSRMAGAATKQEALVG</sequence>
<gene>
    <name evidence="1" type="ORF">ACFFPI_22970</name>
</gene>
<dbReference type="EMBL" id="JBHMBH010000072">
    <property type="protein sequence ID" value="MFB9716962.1"/>
    <property type="molecule type" value="Genomic_DNA"/>
</dbReference>
<proteinExistence type="predicted"/>
<evidence type="ECO:0000313" key="1">
    <source>
        <dbReference type="EMBL" id="MFB9716962.1"/>
    </source>
</evidence>
<name>A0ABV5UXS2_9MICC</name>